<feature type="compositionally biased region" description="Polar residues" evidence="1">
    <location>
        <begin position="75"/>
        <end position="90"/>
    </location>
</feature>
<comment type="caution">
    <text evidence="3">The sequence shown here is derived from an EMBL/GenBank/DDBJ whole genome shotgun (WGS) entry which is preliminary data.</text>
</comment>
<evidence type="ECO:0000313" key="3">
    <source>
        <dbReference type="EMBL" id="TCD59866.1"/>
    </source>
</evidence>
<dbReference type="InterPro" id="IPR037508">
    <property type="entry name" value="Msb1/Mug8"/>
</dbReference>
<dbReference type="Proteomes" id="UP000292702">
    <property type="component" value="Unassembled WGS sequence"/>
</dbReference>
<dbReference type="InterPro" id="IPR012965">
    <property type="entry name" value="Msb1/Mug8_dom"/>
</dbReference>
<name>A0A4R0R1Z2_9APHY</name>
<dbReference type="EMBL" id="RWJN01000715">
    <property type="protein sequence ID" value="TCD59866.1"/>
    <property type="molecule type" value="Genomic_DNA"/>
</dbReference>
<evidence type="ECO:0000256" key="1">
    <source>
        <dbReference type="SAM" id="MobiDB-lite"/>
    </source>
</evidence>
<proteinExistence type="predicted"/>
<feature type="domain" description="Meiotically up-regulated protein Msb1/Mug8" evidence="2">
    <location>
        <begin position="189"/>
        <end position="314"/>
    </location>
</feature>
<dbReference type="OrthoDB" id="3362494at2759"/>
<evidence type="ECO:0000259" key="2">
    <source>
        <dbReference type="Pfam" id="PF08101"/>
    </source>
</evidence>
<dbReference type="PANTHER" id="PTHR28093:SF1">
    <property type="entry name" value="MORPHOGENESIS-RELATED PROTEIN MSB1"/>
    <property type="match status" value="1"/>
</dbReference>
<dbReference type="InterPro" id="IPR008936">
    <property type="entry name" value="Rho_GTPase_activation_prot"/>
</dbReference>
<feature type="non-terminal residue" evidence="3">
    <location>
        <position position="437"/>
    </location>
</feature>
<dbReference type="Gene3D" id="1.10.555.10">
    <property type="entry name" value="Rho GTPase activation protein"/>
    <property type="match status" value="1"/>
</dbReference>
<dbReference type="Pfam" id="PF08101">
    <property type="entry name" value="Msb1-Mug8_dom"/>
    <property type="match status" value="1"/>
</dbReference>
<feature type="compositionally biased region" description="Basic and acidic residues" evidence="1">
    <location>
        <begin position="49"/>
        <end position="66"/>
    </location>
</feature>
<organism evidence="3 4">
    <name type="scientific">Steccherinum ochraceum</name>
    <dbReference type="NCBI Taxonomy" id="92696"/>
    <lineage>
        <taxon>Eukaryota</taxon>
        <taxon>Fungi</taxon>
        <taxon>Dikarya</taxon>
        <taxon>Basidiomycota</taxon>
        <taxon>Agaricomycotina</taxon>
        <taxon>Agaricomycetes</taxon>
        <taxon>Polyporales</taxon>
        <taxon>Steccherinaceae</taxon>
        <taxon>Steccherinum</taxon>
    </lineage>
</organism>
<keyword evidence="4" id="KW-1185">Reference proteome</keyword>
<reference evidence="3 4" key="1">
    <citation type="submission" date="2018-11" db="EMBL/GenBank/DDBJ databases">
        <title>Genome assembly of Steccherinum ochraceum LE-BIN_3174, the white-rot fungus of the Steccherinaceae family (The Residual Polyporoid clade, Polyporales, Basidiomycota).</title>
        <authorList>
            <person name="Fedorova T.V."/>
            <person name="Glazunova O.A."/>
            <person name="Landesman E.O."/>
            <person name="Moiseenko K.V."/>
            <person name="Psurtseva N.V."/>
            <person name="Savinova O.S."/>
            <person name="Shakhova N.V."/>
            <person name="Tyazhelova T.V."/>
            <person name="Vasina D.V."/>
        </authorList>
    </citation>
    <scope>NUCLEOTIDE SEQUENCE [LARGE SCALE GENOMIC DNA]</scope>
    <source>
        <strain evidence="3 4">LE-BIN_3174</strain>
    </source>
</reference>
<dbReference type="STRING" id="92696.A0A4R0R1Z2"/>
<accession>A0A4R0R1Z2</accession>
<evidence type="ECO:0000313" key="4">
    <source>
        <dbReference type="Proteomes" id="UP000292702"/>
    </source>
</evidence>
<dbReference type="AlphaFoldDB" id="A0A4R0R1Z2"/>
<dbReference type="PANTHER" id="PTHR28093">
    <property type="entry name" value="MORPHOGENESIS-RELATED PROTEIN MSB1"/>
    <property type="match status" value="1"/>
</dbReference>
<sequence length="437" mass="48771">MPSFFSKVFGRKKDEKESPAAHSRRHSANASLLEGKYEAVSPTTSPTADKFRNELGQHGKDKEKDGFSLFRPRSRSTASPQTETSKSSALTPHLELNLTAAKEPKNRALAVVFEAADDRIVEISRRQSLQLSNHTPLAPSPDSPSRIFDSELTYTRSPHDIAAVLRWALRHLHLEGSSFASISEGDDVWRWYTTFAEAERSANYPSNAFSQSLVPQLPSSHLQLLTTTLDVISSLAAHAETNGSSGSKLTKFFGLWLLTAQRALETDDWAAFYARWERAGRILEHTFLSYVRDEAEKKKIPLRLAELVKHFPYTTSQEPLEDGLLPRPRFSTRRYDALFVRMTTELPTTTTPKPKQHPLRLIAQAFDAEIVATGDLKEVWEKLKEVVSGDTAEKDTSRGDSLALSRIFDDDTLRILSLIPIAPDASSKTITLSTPAP</sequence>
<feature type="region of interest" description="Disordered" evidence="1">
    <location>
        <begin position="1"/>
        <end position="91"/>
    </location>
</feature>
<protein>
    <recommendedName>
        <fullName evidence="2">Meiotically up-regulated protein Msb1/Mug8 domain-containing protein</fullName>
    </recommendedName>
</protein>
<gene>
    <name evidence="3" type="ORF">EIP91_011275</name>
</gene>